<dbReference type="AlphaFoldDB" id="A0A1V6TI16"/>
<accession>A0A1V6TI16</accession>
<protein>
    <recommendedName>
        <fullName evidence="3">Fe2OG dioxygenase domain-containing protein</fullName>
    </recommendedName>
</protein>
<organism evidence="1 2">
    <name type="scientific">Penicillium steckii</name>
    <dbReference type="NCBI Taxonomy" id="303698"/>
    <lineage>
        <taxon>Eukaryota</taxon>
        <taxon>Fungi</taxon>
        <taxon>Dikarya</taxon>
        <taxon>Ascomycota</taxon>
        <taxon>Pezizomycotina</taxon>
        <taxon>Eurotiomycetes</taxon>
        <taxon>Eurotiomycetidae</taxon>
        <taxon>Eurotiales</taxon>
        <taxon>Aspergillaceae</taxon>
        <taxon>Penicillium</taxon>
    </lineage>
</organism>
<dbReference type="EMBL" id="MLKD01000006">
    <property type="protein sequence ID" value="OQE25499.1"/>
    <property type="molecule type" value="Genomic_DNA"/>
</dbReference>
<evidence type="ECO:0000313" key="1">
    <source>
        <dbReference type="EMBL" id="OQE25499.1"/>
    </source>
</evidence>
<keyword evidence="2" id="KW-1185">Reference proteome</keyword>
<evidence type="ECO:0000313" key="2">
    <source>
        <dbReference type="Proteomes" id="UP000191285"/>
    </source>
</evidence>
<dbReference type="PANTHER" id="PTHR41677:SF1">
    <property type="entry name" value="FE2OG DIOXYGENASE DOMAIN-CONTAINING PROTEIN"/>
    <property type="match status" value="1"/>
</dbReference>
<dbReference type="STRING" id="303698.A0A1V6TI16"/>
<name>A0A1V6TI16_9EURO</name>
<dbReference type="Proteomes" id="UP000191285">
    <property type="component" value="Unassembled WGS sequence"/>
</dbReference>
<evidence type="ECO:0008006" key="3">
    <source>
        <dbReference type="Google" id="ProtNLM"/>
    </source>
</evidence>
<reference evidence="2" key="1">
    <citation type="journal article" date="2017" name="Nat. Microbiol.">
        <title>Global analysis of biosynthetic gene clusters reveals vast potential of secondary metabolite production in Penicillium species.</title>
        <authorList>
            <person name="Nielsen J.C."/>
            <person name="Grijseels S."/>
            <person name="Prigent S."/>
            <person name="Ji B."/>
            <person name="Dainat J."/>
            <person name="Nielsen K.F."/>
            <person name="Frisvad J.C."/>
            <person name="Workman M."/>
            <person name="Nielsen J."/>
        </authorList>
    </citation>
    <scope>NUCLEOTIDE SEQUENCE [LARGE SCALE GENOMIC DNA]</scope>
    <source>
        <strain evidence="2">IBT 24891</strain>
    </source>
</reference>
<proteinExistence type="predicted"/>
<comment type="caution">
    <text evidence="1">The sequence shown here is derived from an EMBL/GenBank/DDBJ whole genome shotgun (WGS) entry which is preliminary data.</text>
</comment>
<sequence>MPFINDLRPVPPTVVGPETTHVTRPSHALPQFLIDGARVEKKEVFNPQRHLNFEPPKGITTMKEIGLGGRGISPVAASEPFPLFTPDAIKQIRAEIFSEPVLRDCQYSSSFAKNMIRGMGRERAPFTCDAWSSAEVQALVSKVAGIDLVQAFDYEIANINISVSQEPTEDTRIEKTVDTSAFAWHFDSFPFVCVTMISDCSEMIGGETAIRTPSGDIRKIRGPSMGTAVVMQGRYIEHQALKAIGGIERISMVTPFRPRDPSIRDELVLTGSRAISNWSELYHGFTEYRLELLEERLRLKMKDEQKRVDTKRPFNIQDMTAFLREQISFLEATVSELVPVPEME</sequence>
<dbReference type="PANTHER" id="PTHR41677">
    <property type="entry name" value="YALI0B19030P"/>
    <property type="match status" value="1"/>
</dbReference>
<gene>
    <name evidence="1" type="ORF">PENSTE_c006G05076</name>
</gene>
<dbReference type="OrthoDB" id="10256055at2759"/>